<gene>
    <name evidence="1" type="ORF">ACFFVF_08825</name>
</gene>
<evidence type="ECO:0000313" key="1">
    <source>
        <dbReference type="EMBL" id="MFB9096615.1"/>
    </source>
</evidence>
<proteinExistence type="predicted"/>
<accession>A0ABV5GMK9</accession>
<name>A0ABV5GMK9_9FLAO</name>
<dbReference type="Proteomes" id="UP001589607">
    <property type="component" value="Unassembled WGS sequence"/>
</dbReference>
<reference evidence="1 2" key="1">
    <citation type="submission" date="2024-09" db="EMBL/GenBank/DDBJ databases">
        <authorList>
            <person name="Sun Q."/>
            <person name="Mori K."/>
        </authorList>
    </citation>
    <scope>NUCLEOTIDE SEQUENCE [LARGE SCALE GENOMIC DNA]</scope>
    <source>
        <strain evidence="1 2">CECT 7955</strain>
    </source>
</reference>
<keyword evidence="2" id="KW-1185">Reference proteome</keyword>
<dbReference type="RefSeq" id="WP_236455809.1">
    <property type="nucleotide sequence ID" value="NZ_CBCSGE010000002.1"/>
</dbReference>
<evidence type="ECO:0000313" key="2">
    <source>
        <dbReference type="Proteomes" id="UP001589607"/>
    </source>
</evidence>
<dbReference type="EMBL" id="JBHMEY010000018">
    <property type="protein sequence ID" value="MFB9096615.1"/>
    <property type="molecule type" value="Genomic_DNA"/>
</dbReference>
<sequence>MKKEIKKIWIESEIKGPIIGGTLETNDNSDVIITFSDDTQFVATFFTYENIEMLRKKNKNTGECLNGKYFWASNMLLVDKINIKEVEEIVNHLITENEFENTFEKIIIN</sequence>
<protein>
    <submittedName>
        <fullName evidence="1">Uncharacterized protein</fullName>
    </submittedName>
</protein>
<comment type="caution">
    <text evidence="1">The sequence shown here is derived from an EMBL/GenBank/DDBJ whole genome shotgun (WGS) entry which is preliminary data.</text>
</comment>
<organism evidence="1 2">
    <name type="scientific">Flavobacterium jumunjinense</name>
    <dbReference type="NCBI Taxonomy" id="998845"/>
    <lineage>
        <taxon>Bacteria</taxon>
        <taxon>Pseudomonadati</taxon>
        <taxon>Bacteroidota</taxon>
        <taxon>Flavobacteriia</taxon>
        <taxon>Flavobacteriales</taxon>
        <taxon>Flavobacteriaceae</taxon>
        <taxon>Flavobacterium</taxon>
    </lineage>
</organism>